<proteinExistence type="inferred from homology"/>
<dbReference type="SUPFAM" id="SSF47938">
    <property type="entry name" value="Functional domain of the splicing factor Prp18"/>
    <property type="match status" value="1"/>
</dbReference>
<dbReference type="Gene3D" id="1.20.940.10">
    <property type="entry name" value="Functional domain of the splicing factor Prp18"/>
    <property type="match status" value="1"/>
</dbReference>
<accession>A0A0J0XWA4</accession>
<keyword evidence="5" id="KW-0747">Spliceosome</keyword>
<comment type="similarity">
    <text evidence="2">Belongs to the PRP18 family.</text>
</comment>
<feature type="domain" description="Pre-mRNA processing factor 4 (PRP4)-like" evidence="9">
    <location>
        <begin position="102"/>
        <end position="154"/>
    </location>
</feature>
<keyword evidence="6" id="KW-0508">mRNA splicing</keyword>
<dbReference type="Gene3D" id="4.10.280.110">
    <property type="entry name" value="Pre-mRNA processing factor 4 domain"/>
    <property type="match status" value="1"/>
</dbReference>
<dbReference type="InterPro" id="IPR036285">
    <property type="entry name" value="PRP4-like_sf"/>
</dbReference>
<feature type="region of interest" description="Disordered" evidence="8">
    <location>
        <begin position="139"/>
        <end position="170"/>
    </location>
</feature>
<evidence type="ECO:0000259" key="9">
    <source>
        <dbReference type="SMART" id="SM00500"/>
    </source>
</evidence>
<evidence type="ECO:0000256" key="1">
    <source>
        <dbReference type="ARBA" id="ARBA00004123"/>
    </source>
</evidence>
<dbReference type="GO" id="GO:0000350">
    <property type="term" value="P:generation of catalytic spliceosome for second transesterification step"/>
    <property type="evidence" value="ECO:0007669"/>
    <property type="project" value="TreeGrafter"/>
</dbReference>
<evidence type="ECO:0000313" key="11">
    <source>
        <dbReference type="Proteomes" id="UP000053611"/>
    </source>
</evidence>
<evidence type="ECO:0000256" key="5">
    <source>
        <dbReference type="ARBA" id="ARBA00022728"/>
    </source>
</evidence>
<dbReference type="InterPro" id="IPR004098">
    <property type="entry name" value="Prp18"/>
</dbReference>
<evidence type="ECO:0000256" key="4">
    <source>
        <dbReference type="ARBA" id="ARBA00022664"/>
    </source>
</evidence>
<evidence type="ECO:0000256" key="7">
    <source>
        <dbReference type="ARBA" id="ARBA00023242"/>
    </source>
</evidence>
<keyword evidence="11" id="KW-1185">Reference proteome</keyword>
<dbReference type="GO" id="GO:0005682">
    <property type="term" value="C:U5 snRNP"/>
    <property type="evidence" value="ECO:0007669"/>
    <property type="project" value="TreeGrafter"/>
</dbReference>
<dbReference type="RefSeq" id="XP_018281852.1">
    <property type="nucleotide sequence ID" value="XM_018422128.1"/>
</dbReference>
<evidence type="ECO:0000313" key="10">
    <source>
        <dbReference type="EMBL" id="KLT45361.1"/>
    </source>
</evidence>
<dbReference type="GO" id="GO:0046540">
    <property type="term" value="C:U4/U6 x U5 tri-snRNP complex"/>
    <property type="evidence" value="ECO:0007669"/>
    <property type="project" value="TreeGrafter"/>
</dbReference>
<dbReference type="InterPro" id="IPR014906">
    <property type="entry name" value="PRP4-like"/>
</dbReference>
<feature type="compositionally biased region" description="Basic and acidic residues" evidence="8">
    <location>
        <begin position="9"/>
        <end position="49"/>
    </location>
</feature>
<dbReference type="GO" id="GO:0071021">
    <property type="term" value="C:U2-type post-spliceosomal complex"/>
    <property type="evidence" value="ECO:0007669"/>
    <property type="project" value="TreeGrafter"/>
</dbReference>
<dbReference type="AlphaFoldDB" id="A0A0J0XWA4"/>
<reference evidence="10 11" key="1">
    <citation type="submission" date="2015-03" db="EMBL/GenBank/DDBJ databases">
        <title>Genomics and transcriptomics of the oil-accumulating basidiomycete yeast T. oleaginosus allow insights into substrate utilization and the diverse evolutionary trajectories of mating systems in fungi.</title>
        <authorList>
            <consortium name="DOE Joint Genome Institute"/>
            <person name="Kourist R."/>
            <person name="Kracht O."/>
            <person name="Bracharz F."/>
            <person name="Lipzen A."/>
            <person name="Nolan M."/>
            <person name="Ohm R."/>
            <person name="Grigoriev I."/>
            <person name="Sun S."/>
            <person name="Heitman J."/>
            <person name="Bruck T."/>
            <person name="Nowrousian M."/>
        </authorList>
    </citation>
    <scope>NUCLEOTIDE SEQUENCE [LARGE SCALE GENOMIC DNA]</scope>
    <source>
        <strain evidence="10 11">IBC0246</strain>
    </source>
</reference>
<dbReference type="Proteomes" id="UP000053611">
    <property type="component" value="Unassembled WGS sequence"/>
</dbReference>
<dbReference type="GeneID" id="28982731"/>
<feature type="compositionally biased region" description="Basic and acidic residues" evidence="8">
    <location>
        <begin position="148"/>
        <end position="170"/>
    </location>
</feature>
<dbReference type="SUPFAM" id="SSF158230">
    <property type="entry name" value="PRP4-like"/>
    <property type="match status" value="1"/>
</dbReference>
<name>A0A0J0XWA4_9TREE</name>
<gene>
    <name evidence="10" type="ORF">CC85DRAFT_282847</name>
</gene>
<dbReference type="PANTHER" id="PTHR13007:SF19">
    <property type="entry name" value="PRE-MRNA-SPLICING FACTOR 18"/>
    <property type="match status" value="1"/>
</dbReference>
<keyword evidence="7" id="KW-0539">Nucleus</keyword>
<organism evidence="10 11">
    <name type="scientific">Cutaneotrichosporon oleaginosum</name>
    <dbReference type="NCBI Taxonomy" id="879819"/>
    <lineage>
        <taxon>Eukaryota</taxon>
        <taxon>Fungi</taxon>
        <taxon>Dikarya</taxon>
        <taxon>Basidiomycota</taxon>
        <taxon>Agaricomycotina</taxon>
        <taxon>Tremellomycetes</taxon>
        <taxon>Trichosporonales</taxon>
        <taxon>Trichosporonaceae</taxon>
        <taxon>Cutaneotrichosporon</taxon>
    </lineage>
</organism>
<dbReference type="SMART" id="SM00500">
    <property type="entry name" value="SFM"/>
    <property type="match status" value="1"/>
</dbReference>
<dbReference type="OrthoDB" id="10261918at2759"/>
<dbReference type="InterPro" id="IPR039979">
    <property type="entry name" value="PRPF18"/>
</dbReference>
<dbReference type="Pfam" id="PF02840">
    <property type="entry name" value="Prp18"/>
    <property type="match status" value="1"/>
</dbReference>
<protein>
    <recommendedName>
        <fullName evidence="3">Pre-mRNA-splicing factor 18</fullName>
    </recommendedName>
</protein>
<evidence type="ECO:0000256" key="2">
    <source>
        <dbReference type="ARBA" id="ARBA00008137"/>
    </source>
</evidence>
<feature type="compositionally biased region" description="Basic and acidic residues" evidence="8">
    <location>
        <begin position="57"/>
        <end position="67"/>
    </location>
</feature>
<dbReference type="PANTHER" id="PTHR13007">
    <property type="entry name" value="PRE-MRNA SPLICING FACTOR-RELATED"/>
    <property type="match status" value="1"/>
</dbReference>
<comment type="subcellular location">
    <subcellularLocation>
        <location evidence="1">Nucleus</location>
    </subcellularLocation>
</comment>
<sequence>MEGLLAEINNKKKDLSSGDKYLRRGEAQRAKEEEEARRREEARKRRAEEADAGSSERASKLRKEADAARNASLARLRESRKPTPTSTAGSPAPEEEKERYNLSPDECIRRLRLYGQPIRLFGETDRDRRVRLRAIELEEDRGDKKKSRQDDFKRAVAEREREEAERRARGEVVKTEDKNVEKMKKYTEGGPIDLDLIKTDFKALHPLIYWYFKALLKEWEEYLEARDDEVKRTAQGKLAVANHAQSAQNLKPLFRGLKNRDLAEDVVRHLAEVVHFCQRRLYSKAQDAYLRLSIGNAAWPIGVVSVGIHERSNQGKISDNVAHVLNDEVSRKYIQAVKRLMTFAQTVRPPDSIAQMMG</sequence>
<dbReference type="STRING" id="879819.A0A0J0XWA4"/>
<evidence type="ECO:0000256" key="8">
    <source>
        <dbReference type="SAM" id="MobiDB-lite"/>
    </source>
</evidence>
<evidence type="ECO:0000256" key="3">
    <source>
        <dbReference type="ARBA" id="ARBA00018242"/>
    </source>
</evidence>
<keyword evidence="4" id="KW-0507">mRNA processing</keyword>
<evidence type="ECO:0000256" key="6">
    <source>
        <dbReference type="ARBA" id="ARBA00023187"/>
    </source>
</evidence>
<dbReference type="EMBL" id="KQ087182">
    <property type="protein sequence ID" value="KLT45361.1"/>
    <property type="molecule type" value="Genomic_DNA"/>
</dbReference>
<feature type="compositionally biased region" description="Low complexity" evidence="8">
    <location>
        <begin position="82"/>
        <end position="92"/>
    </location>
</feature>
<dbReference type="Pfam" id="PF08799">
    <property type="entry name" value="PRP4"/>
    <property type="match status" value="1"/>
</dbReference>
<feature type="region of interest" description="Disordered" evidence="8">
    <location>
        <begin position="1"/>
        <end position="101"/>
    </location>
</feature>